<sequence>MVGSSFKYRDELPESQAEEIEEVLRNGELENGRGLNQELGLAKVVLDAIVVNACFEERCRAKGYLKVCLTFEVVFMLHFMRTILSIINELNVAFQKKEQDIANAMILVRVTKDIKPLR</sequence>
<keyword evidence="1" id="KW-1185">Reference proteome</keyword>
<reference evidence="2" key="2">
    <citation type="submission" date="2025-08" db="UniProtKB">
        <authorList>
            <consortium name="RefSeq"/>
        </authorList>
    </citation>
    <scope>IDENTIFICATION</scope>
    <source>
        <tissue evidence="2">Leaf</tissue>
    </source>
</reference>
<reference evidence="1" key="1">
    <citation type="journal article" date="2014" name="Nat. Commun.">
        <title>The tobacco genome sequence and its comparison with those of tomato and potato.</title>
        <authorList>
            <person name="Sierro N."/>
            <person name="Battey J.N."/>
            <person name="Ouadi S."/>
            <person name="Bakaher N."/>
            <person name="Bovet L."/>
            <person name="Willig A."/>
            <person name="Goepfert S."/>
            <person name="Peitsch M.C."/>
            <person name="Ivanov N.V."/>
        </authorList>
    </citation>
    <scope>NUCLEOTIDE SEQUENCE [LARGE SCALE GENOMIC DNA]</scope>
</reference>
<protein>
    <submittedName>
        <fullName evidence="2">Uncharacterized protein LOC142179943</fullName>
    </submittedName>
</protein>
<evidence type="ECO:0000313" key="1">
    <source>
        <dbReference type="Proteomes" id="UP000790787"/>
    </source>
</evidence>
<proteinExistence type="predicted"/>
<name>A0AC58UBT7_TOBAC</name>
<dbReference type="Proteomes" id="UP000790787">
    <property type="component" value="Chromosome 4"/>
</dbReference>
<evidence type="ECO:0000313" key="2">
    <source>
        <dbReference type="RefSeq" id="XP_075106946.1"/>
    </source>
</evidence>
<organism evidence="1 2">
    <name type="scientific">Nicotiana tabacum</name>
    <name type="common">Common tobacco</name>
    <dbReference type="NCBI Taxonomy" id="4097"/>
    <lineage>
        <taxon>Eukaryota</taxon>
        <taxon>Viridiplantae</taxon>
        <taxon>Streptophyta</taxon>
        <taxon>Embryophyta</taxon>
        <taxon>Tracheophyta</taxon>
        <taxon>Spermatophyta</taxon>
        <taxon>Magnoliopsida</taxon>
        <taxon>eudicotyledons</taxon>
        <taxon>Gunneridae</taxon>
        <taxon>Pentapetalae</taxon>
        <taxon>asterids</taxon>
        <taxon>lamiids</taxon>
        <taxon>Solanales</taxon>
        <taxon>Solanaceae</taxon>
        <taxon>Nicotianoideae</taxon>
        <taxon>Nicotianeae</taxon>
        <taxon>Nicotiana</taxon>
    </lineage>
</organism>
<gene>
    <name evidence="2" type="primary">LOC142179943</name>
</gene>
<accession>A0AC58UBT7</accession>
<dbReference type="RefSeq" id="XP_075106946.1">
    <property type="nucleotide sequence ID" value="XM_075250845.1"/>
</dbReference>